<keyword evidence="7 8" id="KW-0998">Cell outer membrane</keyword>
<dbReference type="Pfam" id="PF13715">
    <property type="entry name" value="CarbopepD_reg_2"/>
    <property type="match status" value="1"/>
</dbReference>
<dbReference type="InterPro" id="IPR008969">
    <property type="entry name" value="CarboxyPept-like_regulatory"/>
</dbReference>
<dbReference type="RefSeq" id="WP_303308698.1">
    <property type="nucleotide sequence ID" value="NZ_JAODOP010000001.1"/>
</dbReference>
<dbReference type="InterPro" id="IPR023997">
    <property type="entry name" value="TonB-dep_OMP_SusC/RagA_CS"/>
</dbReference>
<name>A0ABU7XLT9_9FLAO</name>
<accession>A0ABU7XLT9</accession>
<evidence type="ECO:0000313" key="12">
    <source>
        <dbReference type="EMBL" id="MEF3831692.1"/>
    </source>
</evidence>
<dbReference type="Gene3D" id="2.60.40.1120">
    <property type="entry name" value="Carboxypeptidase-like, regulatory domain"/>
    <property type="match status" value="1"/>
</dbReference>
<evidence type="ECO:0000259" key="11">
    <source>
        <dbReference type="Pfam" id="PF07715"/>
    </source>
</evidence>
<keyword evidence="6 8" id="KW-0472">Membrane</keyword>
<organism evidence="12 13">
    <name type="scientific">Flavivirga spongiicola</name>
    <dbReference type="NCBI Taxonomy" id="421621"/>
    <lineage>
        <taxon>Bacteria</taxon>
        <taxon>Pseudomonadati</taxon>
        <taxon>Bacteroidota</taxon>
        <taxon>Flavobacteriia</taxon>
        <taxon>Flavobacteriales</taxon>
        <taxon>Flavobacteriaceae</taxon>
        <taxon>Flavivirga</taxon>
    </lineage>
</organism>
<dbReference type="Pfam" id="PF07715">
    <property type="entry name" value="Plug"/>
    <property type="match status" value="1"/>
</dbReference>
<dbReference type="InterPro" id="IPR023996">
    <property type="entry name" value="TonB-dep_OMP_SusC/RagA"/>
</dbReference>
<keyword evidence="5 9" id="KW-0798">TonB box</keyword>
<reference evidence="12 13" key="1">
    <citation type="submission" date="2022-09" db="EMBL/GenBank/DDBJ databases">
        <title>Genome sequencing of Flavivirga sp. MEBiC05379.</title>
        <authorList>
            <person name="Oh H.-M."/>
            <person name="Kwon K.K."/>
            <person name="Park M.J."/>
            <person name="Yang S.-H."/>
        </authorList>
    </citation>
    <scope>NUCLEOTIDE SEQUENCE [LARGE SCALE GENOMIC DNA]</scope>
    <source>
        <strain evidence="12 13">MEBiC05379</strain>
    </source>
</reference>
<dbReference type="EMBL" id="JAODOP010000001">
    <property type="protein sequence ID" value="MEF3831692.1"/>
    <property type="molecule type" value="Genomic_DNA"/>
</dbReference>
<comment type="similarity">
    <text evidence="8 9">Belongs to the TonB-dependent receptor family.</text>
</comment>
<feature type="domain" description="TonB-dependent receptor-like beta-barrel" evidence="10">
    <location>
        <begin position="579"/>
        <end position="1117"/>
    </location>
</feature>
<comment type="subcellular location">
    <subcellularLocation>
        <location evidence="1 8">Cell outer membrane</location>
        <topology evidence="1 8">Multi-pass membrane protein</topology>
    </subcellularLocation>
</comment>
<keyword evidence="3 8" id="KW-1134">Transmembrane beta strand</keyword>
<dbReference type="Pfam" id="PF00593">
    <property type="entry name" value="TonB_dep_Rec_b-barrel"/>
    <property type="match status" value="1"/>
</dbReference>
<gene>
    <name evidence="12" type="ORF">N1F79_00995</name>
</gene>
<evidence type="ECO:0000313" key="13">
    <source>
        <dbReference type="Proteomes" id="UP001337305"/>
    </source>
</evidence>
<sequence>MKNLRQVKEITLTRLTTNLKMKLSILFLTLVLFQTHANTSYAQKTKISLDLADVSIEAVLDEIQKKSKFRFLVNVSEVDLNDKVSVHANKETIKKILTNLFKNRGIHFEVSKKQIILTIKQASAFPEAIDTNIQQTITGTVKDINGLPLVGANVLVKGTKIGAQSDFDGNFSMNIPDANATLVISFLGYATQEVPVNGQTVIAVTMEEDISGLDEVVVVGYGVQKRANLTGAVDNIDFEKEVGDRPVASVSQMLQGALPNLNFRTNLGGGEPGSSLNFNIRGIGTLTGNQGTPYILLDGIPISQRQMNTINPNDVKEITVLKDAASAAIYGARGAYGVILITTKNGTRTKGTTVSYSSSYGLATPNKLPEMANSLEFANTYNQGRINLGQTPLFDDQEIQDIKDYMSGVITADTEPNQANTNYRYWDDGYANYDWYDIMFKDNAPRQRHNVSVNGSGSKINYYLSGSIYEQEGNFTYAKEKYNRTNLTLNIENQATDWFKIGGKAKYSREKTNFPSGGFGGFDKNIIYHQISRMWPVNPLYAPDGTIFNFDVKRVQDSGTTFDVKNNTFLTLFAEVEPVKNWITKVTYNWTIEQENREIEQFRNLLFNPDGTTRNVGHNQNSISRRVRDHNDRLINLVSTYNFNLGLHNFSVLAGYEERVRNEFVFSGSRAGLITNSLPTFSTATGIQTVDDALFSYSTRGVFGRLNYNFDEKYLLEVNTRYDGSSFFREGNRFGFFPSVSAGYVLSKEDYWEPLSDVISFFKLRGSWGSLGNHDPELASRYQALMGSSQSSYIIDGDRSVAVFAPNLISPNLTWETARTVDFGFDARFLNNAFELNFDWYNRVTYDMVGPAQSLSAVLGTSPPVENNSELGTKGWELVLGWRGKIGEVGLNIKANLADQQSKVLSYPNETGTVNDWFAGRKSGEIYGLTTVGFFESDAAAASAPDQTFIFPNWGAGDIQYQDLNGDNKIDRGAWTKDDTGDYRVIGNTTPRYSYGLSIGVDYKRFNLTTLIQGVGKRDWSFPQSTNLFWGLVGSQWQSTIHKQALDYWTPENTGAYFPKPYLSGEHRKNTRAQTKYIQNASYMRLKNVQLSYSVPSSLLSRYGLSSLQLYISGENLLTITDLIDTQDPETLDGGFGDGKIYPLQRVFSTGINLTF</sequence>
<proteinExistence type="inferred from homology"/>
<evidence type="ECO:0000256" key="3">
    <source>
        <dbReference type="ARBA" id="ARBA00022452"/>
    </source>
</evidence>
<dbReference type="Gene3D" id="2.40.170.20">
    <property type="entry name" value="TonB-dependent receptor, beta-barrel domain"/>
    <property type="match status" value="1"/>
</dbReference>
<keyword evidence="13" id="KW-1185">Reference proteome</keyword>
<keyword evidence="4 8" id="KW-0812">Transmembrane</keyword>
<comment type="caution">
    <text evidence="12">The sequence shown here is derived from an EMBL/GenBank/DDBJ whole genome shotgun (WGS) entry which is preliminary data.</text>
</comment>
<keyword evidence="12" id="KW-0675">Receptor</keyword>
<dbReference type="SUPFAM" id="SSF56935">
    <property type="entry name" value="Porins"/>
    <property type="match status" value="1"/>
</dbReference>
<evidence type="ECO:0000256" key="1">
    <source>
        <dbReference type="ARBA" id="ARBA00004571"/>
    </source>
</evidence>
<dbReference type="InterPro" id="IPR036942">
    <property type="entry name" value="Beta-barrel_TonB_sf"/>
</dbReference>
<evidence type="ECO:0000256" key="8">
    <source>
        <dbReference type="PROSITE-ProRule" id="PRU01360"/>
    </source>
</evidence>
<evidence type="ECO:0000256" key="9">
    <source>
        <dbReference type="RuleBase" id="RU003357"/>
    </source>
</evidence>
<dbReference type="SUPFAM" id="SSF49464">
    <property type="entry name" value="Carboxypeptidase regulatory domain-like"/>
    <property type="match status" value="1"/>
</dbReference>
<feature type="domain" description="TonB-dependent receptor plug" evidence="11">
    <location>
        <begin position="230"/>
        <end position="338"/>
    </location>
</feature>
<dbReference type="InterPro" id="IPR039426">
    <property type="entry name" value="TonB-dep_rcpt-like"/>
</dbReference>
<evidence type="ECO:0000256" key="2">
    <source>
        <dbReference type="ARBA" id="ARBA00022448"/>
    </source>
</evidence>
<evidence type="ECO:0000256" key="6">
    <source>
        <dbReference type="ARBA" id="ARBA00023136"/>
    </source>
</evidence>
<evidence type="ECO:0000256" key="5">
    <source>
        <dbReference type="ARBA" id="ARBA00023077"/>
    </source>
</evidence>
<protein>
    <submittedName>
        <fullName evidence="12">TonB-dependent receptor</fullName>
    </submittedName>
</protein>
<evidence type="ECO:0000259" key="10">
    <source>
        <dbReference type="Pfam" id="PF00593"/>
    </source>
</evidence>
<dbReference type="PROSITE" id="PS52016">
    <property type="entry name" value="TONB_DEPENDENT_REC_3"/>
    <property type="match status" value="1"/>
</dbReference>
<keyword evidence="2 8" id="KW-0813">Transport</keyword>
<dbReference type="InterPro" id="IPR012910">
    <property type="entry name" value="Plug_dom"/>
</dbReference>
<dbReference type="Proteomes" id="UP001337305">
    <property type="component" value="Unassembled WGS sequence"/>
</dbReference>
<evidence type="ECO:0000256" key="4">
    <source>
        <dbReference type="ARBA" id="ARBA00022692"/>
    </source>
</evidence>
<dbReference type="NCBIfam" id="TIGR04057">
    <property type="entry name" value="SusC_RagA_signa"/>
    <property type="match status" value="1"/>
</dbReference>
<evidence type="ECO:0000256" key="7">
    <source>
        <dbReference type="ARBA" id="ARBA00023237"/>
    </source>
</evidence>
<dbReference type="InterPro" id="IPR037066">
    <property type="entry name" value="Plug_dom_sf"/>
</dbReference>
<dbReference type="NCBIfam" id="TIGR04056">
    <property type="entry name" value="OMP_RagA_SusC"/>
    <property type="match status" value="1"/>
</dbReference>
<dbReference type="Gene3D" id="2.170.130.10">
    <property type="entry name" value="TonB-dependent receptor, plug domain"/>
    <property type="match status" value="1"/>
</dbReference>
<dbReference type="InterPro" id="IPR000531">
    <property type="entry name" value="Beta-barrel_TonB"/>
</dbReference>